<dbReference type="PANTHER" id="PTHR41913:SF1">
    <property type="entry name" value="DUF1684 DOMAIN-CONTAINING PROTEIN"/>
    <property type="match status" value="1"/>
</dbReference>
<comment type="caution">
    <text evidence="1">The sequence shown here is derived from an EMBL/GenBank/DDBJ whole genome shotgun (WGS) entry which is preliminary data.</text>
</comment>
<reference evidence="1" key="1">
    <citation type="journal article" date="2014" name="Front. Microbiol.">
        <title>High frequency of phylogenetically diverse reductive dehalogenase-homologous genes in deep subseafloor sedimentary metagenomes.</title>
        <authorList>
            <person name="Kawai M."/>
            <person name="Futagami T."/>
            <person name="Toyoda A."/>
            <person name="Takaki Y."/>
            <person name="Nishi S."/>
            <person name="Hori S."/>
            <person name="Arai W."/>
            <person name="Tsubouchi T."/>
            <person name="Morono Y."/>
            <person name="Uchiyama I."/>
            <person name="Ito T."/>
            <person name="Fujiyama A."/>
            <person name="Inagaki F."/>
            <person name="Takami H."/>
        </authorList>
    </citation>
    <scope>NUCLEOTIDE SEQUENCE</scope>
    <source>
        <strain evidence="1">Expedition CK06-06</strain>
    </source>
</reference>
<dbReference type="Pfam" id="PF07920">
    <property type="entry name" value="DUF1684"/>
    <property type="match status" value="1"/>
</dbReference>
<dbReference type="AlphaFoldDB" id="X1MCF5"/>
<evidence type="ECO:0008006" key="2">
    <source>
        <dbReference type="Google" id="ProtNLM"/>
    </source>
</evidence>
<dbReference type="EMBL" id="BARV01023221">
    <property type="protein sequence ID" value="GAI28948.1"/>
    <property type="molecule type" value="Genomic_DNA"/>
</dbReference>
<protein>
    <recommendedName>
        <fullName evidence="2">DUF1684 domain-containing protein</fullName>
    </recommendedName>
</protein>
<name>X1MCF5_9ZZZZ</name>
<dbReference type="PANTHER" id="PTHR41913">
    <property type="entry name" value="DUF1684 DOMAIN-CONTAINING PROTEIN"/>
    <property type="match status" value="1"/>
</dbReference>
<accession>X1MCF5</accession>
<proteinExistence type="predicted"/>
<sequence>MEREREEKDKFFLLHPQSPIPFEERKRFKGIDYYPLNPNYRFELELHEHKEKKTVKMAYTKGNEQDFLRWGEFQFRISDQKQVLQAYKSNLIEDRLFIPFKDATSGKETYGAGRYIDLELERDHTSEERWILDFNKAYNPWCVYSEAYTCPFVPPENWLKIPILAGEKNYPSKKEG</sequence>
<organism evidence="1">
    <name type="scientific">marine sediment metagenome</name>
    <dbReference type="NCBI Taxonomy" id="412755"/>
    <lineage>
        <taxon>unclassified sequences</taxon>
        <taxon>metagenomes</taxon>
        <taxon>ecological metagenomes</taxon>
    </lineage>
</organism>
<dbReference type="Gene3D" id="6.10.250.1680">
    <property type="match status" value="1"/>
</dbReference>
<evidence type="ECO:0000313" key="1">
    <source>
        <dbReference type="EMBL" id="GAI28948.1"/>
    </source>
</evidence>
<gene>
    <name evidence="1" type="ORF">S06H3_38134</name>
</gene>
<dbReference type="InterPro" id="IPR012467">
    <property type="entry name" value="DUF1684"/>
</dbReference>